<feature type="domain" description="HTH tetR-type" evidence="4">
    <location>
        <begin position="3"/>
        <end position="63"/>
    </location>
</feature>
<dbReference type="InterPro" id="IPR036271">
    <property type="entry name" value="Tet_transcr_reg_TetR-rel_C_sf"/>
</dbReference>
<dbReference type="InterPro" id="IPR009057">
    <property type="entry name" value="Homeodomain-like_sf"/>
</dbReference>
<dbReference type="GO" id="GO:0003677">
    <property type="term" value="F:DNA binding"/>
    <property type="evidence" value="ECO:0007669"/>
    <property type="project" value="UniProtKB-UniRule"/>
</dbReference>
<evidence type="ECO:0000256" key="3">
    <source>
        <dbReference type="PROSITE-ProRule" id="PRU00335"/>
    </source>
</evidence>
<keyword evidence="1" id="KW-0678">Repressor</keyword>
<dbReference type="EMBL" id="VDUW01000001">
    <property type="protein sequence ID" value="TXL67788.1"/>
    <property type="molecule type" value="Genomic_DNA"/>
</dbReference>
<dbReference type="PRINTS" id="PR00455">
    <property type="entry name" value="HTHTETR"/>
</dbReference>
<comment type="caution">
    <text evidence="5">The sequence shown here is derived from an EMBL/GenBank/DDBJ whole genome shotgun (WGS) entry which is preliminary data.</text>
</comment>
<sequence>MISELKQKIFHTALSLFEKHGFHGVSVKEIVEAVGTSKGGFYHHFSSKDELLFLIHDEFITHALEKANNVRDIADSPTNKLRGIIITFVEVFDIYQAHISVFYQEHIYLPEKYETIIKKKRDQFRDIIIQTIDEGIQTGEFRKELHPIITSMAILGMVNWIYKWYRRGGEKTIEEIAHYYEDLILQAVVQY</sequence>
<evidence type="ECO:0000256" key="1">
    <source>
        <dbReference type="ARBA" id="ARBA00022491"/>
    </source>
</evidence>
<keyword evidence="2 3" id="KW-0238">DNA-binding</keyword>
<feature type="DNA-binding region" description="H-T-H motif" evidence="3">
    <location>
        <begin position="26"/>
        <end position="45"/>
    </location>
</feature>
<proteinExistence type="predicted"/>
<dbReference type="OrthoDB" id="9814200at2"/>
<name>A0A5C8P2V6_9BACI</name>
<dbReference type="SUPFAM" id="SSF48498">
    <property type="entry name" value="Tetracyclin repressor-like, C-terminal domain"/>
    <property type="match status" value="1"/>
</dbReference>
<organism evidence="5 6">
    <name type="scientific">Cerasibacillus terrae</name>
    <dbReference type="NCBI Taxonomy" id="2498845"/>
    <lineage>
        <taxon>Bacteria</taxon>
        <taxon>Bacillati</taxon>
        <taxon>Bacillota</taxon>
        <taxon>Bacilli</taxon>
        <taxon>Bacillales</taxon>
        <taxon>Bacillaceae</taxon>
        <taxon>Cerasibacillus</taxon>
    </lineage>
</organism>
<dbReference type="InterPro" id="IPR041490">
    <property type="entry name" value="KstR2_TetR_C"/>
</dbReference>
<dbReference type="Pfam" id="PF00440">
    <property type="entry name" value="TetR_N"/>
    <property type="match status" value="1"/>
</dbReference>
<evidence type="ECO:0000259" key="4">
    <source>
        <dbReference type="PROSITE" id="PS50977"/>
    </source>
</evidence>
<evidence type="ECO:0000313" key="6">
    <source>
        <dbReference type="Proteomes" id="UP000321574"/>
    </source>
</evidence>
<dbReference type="InterPro" id="IPR001647">
    <property type="entry name" value="HTH_TetR"/>
</dbReference>
<dbReference type="InterPro" id="IPR050624">
    <property type="entry name" value="HTH-type_Tx_Regulator"/>
</dbReference>
<protein>
    <submittedName>
        <fullName evidence="5">TetR/AcrR family transcriptional regulator</fullName>
    </submittedName>
</protein>
<dbReference type="PROSITE" id="PS50977">
    <property type="entry name" value="HTH_TETR_2"/>
    <property type="match status" value="1"/>
</dbReference>
<keyword evidence="6" id="KW-1185">Reference proteome</keyword>
<dbReference type="Gene3D" id="1.10.10.60">
    <property type="entry name" value="Homeodomain-like"/>
    <property type="match status" value="1"/>
</dbReference>
<dbReference type="AlphaFoldDB" id="A0A5C8P2V6"/>
<dbReference type="Pfam" id="PF17932">
    <property type="entry name" value="TetR_C_24"/>
    <property type="match status" value="1"/>
</dbReference>
<dbReference type="PANTHER" id="PTHR43479:SF11">
    <property type="entry name" value="ACREF_ENVCD OPERON REPRESSOR-RELATED"/>
    <property type="match status" value="1"/>
</dbReference>
<dbReference type="Proteomes" id="UP000321574">
    <property type="component" value="Unassembled WGS sequence"/>
</dbReference>
<reference evidence="5 6" key="1">
    <citation type="submission" date="2019-06" db="EMBL/GenBank/DDBJ databases">
        <title>Cerasibacillus sp. nov., isolated from maize field.</title>
        <authorList>
            <person name="Lin S.-Y."/>
            <person name="Tsai C.-F."/>
            <person name="Young C.-C."/>
        </authorList>
    </citation>
    <scope>NUCLEOTIDE SEQUENCE [LARGE SCALE GENOMIC DNA]</scope>
    <source>
        <strain evidence="5 6">CC-CFT480</strain>
    </source>
</reference>
<dbReference type="SUPFAM" id="SSF46689">
    <property type="entry name" value="Homeodomain-like"/>
    <property type="match status" value="1"/>
</dbReference>
<dbReference type="RefSeq" id="WP_147665525.1">
    <property type="nucleotide sequence ID" value="NZ_VDUW01000001.1"/>
</dbReference>
<gene>
    <name evidence="5" type="ORF">FHP05_01855</name>
</gene>
<dbReference type="PANTHER" id="PTHR43479">
    <property type="entry name" value="ACREF/ENVCD OPERON REPRESSOR-RELATED"/>
    <property type="match status" value="1"/>
</dbReference>
<evidence type="ECO:0000256" key="2">
    <source>
        <dbReference type="ARBA" id="ARBA00023125"/>
    </source>
</evidence>
<dbReference type="Gene3D" id="1.10.357.10">
    <property type="entry name" value="Tetracycline Repressor, domain 2"/>
    <property type="match status" value="1"/>
</dbReference>
<evidence type="ECO:0000313" key="5">
    <source>
        <dbReference type="EMBL" id="TXL67788.1"/>
    </source>
</evidence>
<accession>A0A5C8P2V6</accession>